<evidence type="ECO:0008006" key="6">
    <source>
        <dbReference type="Google" id="ProtNLM"/>
    </source>
</evidence>
<dbReference type="Pfam" id="PF00990">
    <property type="entry name" value="GGDEF"/>
    <property type="match status" value="1"/>
</dbReference>
<dbReference type="Pfam" id="PF00563">
    <property type="entry name" value="EAL"/>
    <property type="match status" value="1"/>
</dbReference>
<protein>
    <recommendedName>
        <fullName evidence="6">EAL domain-containing protein</fullName>
    </recommendedName>
</protein>
<dbReference type="InterPro" id="IPR001633">
    <property type="entry name" value="EAL_dom"/>
</dbReference>
<reference evidence="4 5" key="1">
    <citation type="journal article" date="2015" name="Genome Announc.">
        <title>Genome Assemblies of Three Soil-Associated Devosia species: D. insulae, D. limi, and D. soli.</title>
        <authorList>
            <person name="Hassan Y.I."/>
            <person name="Lepp D."/>
            <person name="Zhou T."/>
        </authorList>
    </citation>
    <scope>NUCLEOTIDE SEQUENCE [LARGE SCALE GENOMIC DNA]</scope>
    <source>
        <strain evidence="4 5">DS-56</strain>
    </source>
</reference>
<dbReference type="InterPro" id="IPR035919">
    <property type="entry name" value="EAL_sf"/>
</dbReference>
<evidence type="ECO:0000259" key="3">
    <source>
        <dbReference type="PROSITE" id="PS50887"/>
    </source>
</evidence>
<gene>
    <name evidence="4" type="ORF">VW23_003140</name>
</gene>
<feature type="transmembrane region" description="Helical" evidence="1">
    <location>
        <begin position="245"/>
        <end position="271"/>
    </location>
</feature>
<name>A0A1E5XJK0_9HYPH</name>
<feature type="transmembrane region" description="Helical" evidence="1">
    <location>
        <begin position="6"/>
        <end position="27"/>
    </location>
</feature>
<keyword evidence="1" id="KW-0472">Membrane</keyword>
<dbReference type="InterPro" id="IPR043128">
    <property type="entry name" value="Rev_trsase/Diguanyl_cyclase"/>
</dbReference>
<dbReference type="AlphaFoldDB" id="A0A1E5XJK0"/>
<organism evidence="4 5">
    <name type="scientific">Devosia insulae DS-56</name>
    <dbReference type="NCBI Taxonomy" id="1116389"/>
    <lineage>
        <taxon>Bacteria</taxon>
        <taxon>Pseudomonadati</taxon>
        <taxon>Pseudomonadota</taxon>
        <taxon>Alphaproteobacteria</taxon>
        <taxon>Hyphomicrobiales</taxon>
        <taxon>Devosiaceae</taxon>
        <taxon>Devosia</taxon>
    </lineage>
</organism>
<dbReference type="Proteomes" id="UP000095463">
    <property type="component" value="Unassembled WGS sequence"/>
</dbReference>
<keyword evidence="1" id="KW-0812">Transmembrane</keyword>
<keyword evidence="1" id="KW-1133">Transmembrane helix</keyword>
<dbReference type="SUPFAM" id="SSF55073">
    <property type="entry name" value="Nucleotide cyclase"/>
    <property type="match status" value="1"/>
</dbReference>
<dbReference type="InterPro" id="IPR000160">
    <property type="entry name" value="GGDEF_dom"/>
</dbReference>
<dbReference type="RefSeq" id="WP_069911937.1">
    <property type="nucleotide sequence ID" value="NZ_LAJE02000357.1"/>
</dbReference>
<dbReference type="InterPro" id="IPR029787">
    <property type="entry name" value="Nucleotide_cyclase"/>
</dbReference>
<proteinExistence type="predicted"/>
<feature type="domain" description="EAL" evidence="2">
    <location>
        <begin position="460"/>
        <end position="709"/>
    </location>
</feature>
<dbReference type="PANTHER" id="PTHR33121">
    <property type="entry name" value="CYCLIC DI-GMP PHOSPHODIESTERASE PDEF"/>
    <property type="match status" value="1"/>
</dbReference>
<dbReference type="PROSITE" id="PS50883">
    <property type="entry name" value="EAL"/>
    <property type="match status" value="1"/>
</dbReference>
<dbReference type="EMBL" id="LAJE02000357">
    <property type="protein sequence ID" value="OEO28761.1"/>
    <property type="molecule type" value="Genomic_DNA"/>
</dbReference>
<dbReference type="Gene3D" id="3.30.70.270">
    <property type="match status" value="1"/>
</dbReference>
<keyword evidence="5" id="KW-1185">Reference proteome</keyword>
<evidence type="ECO:0000256" key="1">
    <source>
        <dbReference type="SAM" id="Phobius"/>
    </source>
</evidence>
<dbReference type="CDD" id="cd01948">
    <property type="entry name" value="EAL"/>
    <property type="match status" value="1"/>
</dbReference>
<dbReference type="Gene3D" id="3.20.20.450">
    <property type="entry name" value="EAL domain"/>
    <property type="match status" value="1"/>
</dbReference>
<dbReference type="NCBIfam" id="TIGR00254">
    <property type="entry name" value="GGDEF"/>
    <property type="match status" value="1"/>
</dbReference>
<evidence type="ECO:0000313" key="4">
    <source>
        <dbReference type="EMBL" id="OEO28761.1"/>
    </source>
</evidence>
<accession>A0A1E5XJK0</accession>
<dbReference type="OrthoDB" id="9814202at2"/>
<dbReference type="SMART" id="SM00267">
    <property type="entry name" value="GGDEF"/>
    <property type="match status" value="1"/>
</dbReference>
<comment type="caution">
    <text evidence="4">The sequence shown here is derived from an EMBL/GenBank/DDBJ whole genome shotgun (WGS) entry which is preliminary data.</text>
</comment>
<dbReference type="PANTHER" id="PTHR33121:SF79">
    <property type="entry name" value="CYCLIC DI-GMP PHOSPHODIESTERASE PDED-RELATED"/>
    <property type="match status" value="1"/>
</dbReference>
<dbReference type="PROSITE" id="PS50887">
    <property type="entry name" value="GGDEF"/>
    <property type="match status" value="1"/>
</dbReference>
<sequence>MLNFTFWIALPAVAVYFGVCALVFVAMHLMSAEMNAIDSDRGKSAIAAAVESLVVGLAESTADEATWTEAYINTYIEPNPAWLDSVWGATARISDTYDTAILTDVSGNIIFGETSRGPVTGALADLFSGVPQLLERLEAGIAKAGDDATVSNLSRNARGAAALAGAVVHGNSGQASIPREQRRVLWLARQLDDIMLRDVATRFQLPLPRLVEVPKPDHDAMALTDAAGADIATIDWPPRRPGDPAYAHTATIAVLVMLIIGVLIFVVLAAFRHSIKLRTASEERDWYNARYDGTTGLLSRFGLEEHIAQSIPKKRGELPVAVSQINVDGLQDVVGLYGREAANELLAALAERFETITDGQAVLARTGPTELSLARLGDDAGEKIRGFADRILAGASEPVPVGNLKLKIGLSIGVVDAPTRRDNVGNLIRMAETAVARARETGGNHTVAYDPAIEDERRRRIELQADIRRGLEAGEFDLEYQPIIDFRTQAILGVEALMRWNRRAAGPMGPGEFIPAAEASGLIDDLGMFALRRAIEEIGPLGDLKISVNVSPAQLRNPTLPQTVFATLDEWGVTASRLQLEVTESFLVSHPDRAIRLIEQLRQSGIVIALDDFGTGYSSIGYLKQFRFDRVKLDRSLVADIDSDPVQAALVESTMIYAFAMGLAVTAEGVERREEAALLSRLGCREFQGYLFARPLRLAQLERLLQGEQALRQAS</sequence>
<evidence type="ECO:0000313" key="5">
    <source>
        <dbReference type="Proteomes" id="UP000095463"/>
    </source>
</evidence>
<evidence type="ECO:0000259" key="2">
    <source>
        <dbReference type="PROSITE" id="PS50883"/>
    </source>
</evidence>
<dbReference type="GO" id="GO:0071111">
    <property type="term" value="F:cyclic-guanylate-specific phosphodiesterase activity"/>
    <property type="evidence" value="ECO:0007669"/>
    <property type="project" value="InterPro"/>
</dbReference>
<dbReference type="SMART" id="SM00052">
    <property type="entry name" value="EAL"/>
    <property type="match status" value="1"/>
</dbReference>
<feature type="domain" description="GGDEF" evidence="3">
    <location>
        <begin position="318"/>
        <end position="451"/>
    </location>
</feature>
<dbReference type="InterPro" id="IPR050706">
    <property type="entry name" value="Cyclic-di-GMP_PDE-like"/>
</dbReference>
<dbReference type="SUPFAM" id="SSF141868">
    <property type="entry name" value="EAL domain-like"/>
    <property type="match status" value="1"/>
</dbReference>